<evidence type="ECO:0000313" key="4">
    <source>
        <dbReference type="EMBL" id="MCS2607725.1"/>
    </source>
</evidence>
<reference evidence="4" key="1">
    <citation type="submission" date="2021-11" db="EMBL/GenBank/DDBJ databases">
        <title>Halomonas sp., isolated from a coastal aquaculture zone in Dongshan Bay.</title>
        <authorList>
            <person name="Lin W."/>
        </authorList>
    </citation>
    <scope>NUCLEOTIDE SEQUENCE</scope>
    <source>
        <strain evidence="4">Yzlin-01</strain>
    </source>
</reference>
<evidence type="ECO:0000256" key="3">
    <source>
        <dbReference type="SAM" id="MobiDB-lite"/>
    </source>
</evidence>
<dbReference type="PANTHER" id="PTHR30160">
    <property type="entry name" value="TETRAACYLDISACCHARIDE 4'-KINASE-RELATED"/>
    <property type="match status" value="1"/>
</dbReference>
<dbReference type="CDD" id="cd03789">
    <property type="entry name" value="GT9_LPS_heptosyltransferase"/>
    <property type="match status" value="1"/>
</dbReference>
<feature type="region of interest" description="Disordered" evidence="3">
    <location>
        <begin position="367"/>
        <end position="387"/>
    </location>
</feature>
<sequence>MKPSLPSQPKHIAILRLSALGDVCNLVPTVRALQRQWPQARITWIIGKGEHSLLAGLSGVEFVVYDKATGFAGMRALWRTLGDTRFDVLLHMQQAIRASVLSLGLKADVRVGYDKARAKDAQHWFTQRQLAPHPRAHVLESFMDFARLLGVENDRLEWDMPVPESAIEEVRGLGISAPYVVINPCANPRLRNFRNWSPEGYASVIEHAYTQYGLKSVLSGGGSPQEREMGERIVSLCQPESVISAIGATSLKGVLALIGGARAVIAPDTGPVHMANAMGVPTLGLYATTNPQRAAPYLWRDFAVNAYPDAVRAYLDKDVDEVSWGQRVRHRDAMQLIKADDVIAHLDALLAHTAAAFADAESTSTYAEGAEAAPISRPPASGSMDES</sequence>
<evidence type="ECO:0000256" key="1">
    <source>
        <dbReference type="ARBA" id="ARBA00022676"/>
    </source>
</evidence>
<dbReference type="RefSeq" id="WP_259034240.1">
    <property type="nucleotide sequence ID" value="NZ_JAJISC010000001.1"/>
</dbReference>
<evidence type="ECO:0000313" key="5">
    <source>
        <dbReference type="Proteomes" id="UP001165542"/>
    </source>
</evidence>
<dbReference type="InterPro" id="IPR002201">
    <property type="entry name" value="Glyco_trans_9"/>
</dbReference>
<gene>
    <name evidence="4" type="ORF">LLY24_00130</name>
</gene>
<dbReference type="PANTHER" id="PTHR30160:SF21">
    <property type="entry name" value="LIPOPOLYSACCHARIDE CORE HEPTOSYLTRANSFERASE OPSX"/>
    <property type="match status" value="1"/>
</dbReference>
<evidence type="ECO:0000256" key="2">
    <source>
        <dbReference type="ARBA" id="ARBA00022679"/>
    </source>
</evidence>
<name>A0ABT2E869_9GAMM</name>
<comment type="caution">
    <text evidence="4">The sequence shown here is derived from an EMBL/GenBank/DDBJ whole genome shotgun (WGS) entry which is preliminary data.</text>
</comment>
<accession>A0ABT2E869</accession>
<protein>
    <submittedName>
        <fullName evidence="4">Glycosyltransferase family 9 protein</fullName>
    </submittedName>
</protein>
<dbReference type="InterPro" id="IPR051199">
    <property type="entry name" value="LPS_LOS_Heptosyltrfase"/>
</dbReference>
<dbReference type="Pfam" id="PF01075">
    <property type="entry name" value="Glyco_transf_9"/>
    <property type="match status" value="1"/>
</dbReference>
<keyword evidence="5" id="KW-1185">Reference proteome</keyword>
<proteinExistence type="predicted"/>
<dbReference type="SUPFAM" id="SSF53756">
    <property type="entry name" value="UDP-Glycosyltransferase/glycogen phosphorylase"/>
    <property type="match status" value="1"/>
</dbReference>
<keyword evidence="1" id="KW-0328">Glycosyltransferase</keyword>
<dbReference type="Proteomes" id="UP001165542">
    <property type="component" value="Unassembled WGS sequence"/>
</dbReference>
<dbReference type="EMBL" id="JAJISC010000001">
    <property type="protein sequence ID" value="MCS2607725.1"/>
    <property type="molecule type" value="Genomic_DNA"/>
</dbReference>
<organism evidence="4 5">
    <name type="scientific">Halomonas dongshanensis</name>
    <dbReference type="NCBI Taxonomy" id="2890835"/>
    <lineage>
        <taxon>Bacteria</taxon>
        <taxon>Pseudomonadati</taxon>
        <taxon>Pseudomonadota</taxon>
        <taxon>Gammaproteobacteria</taxon>
        <taxon>Oceanospirillales</taxon>
        <taxon>Halomonadaceae</taxon>
        <taxon>Halomonas</taxon>
    </lineage>
</organism>
<dbReference type="Gene3D" id="3.40.50.2000">
    <property type="entry name" value="Glycogen Phosphorylase B"/>
    <property type="match status" value="2"/>
</dbReference>
<keyword evidence="2" id="KW-0808">Transferase</keyword>